<keyword evidence="1" id="KW-0472">Membrane</keyword>
<dbReference type="PANTHER" id="PTHR39165">
    <property type="entry name" value="IG HYPOTHETICAL 17883"/>
    <property type="match status" value="1"/>
</dbReference>
<proteinExistence type="predicted"/>
<evidence type="ECO:0000313" key="2">
    <source>
        <dbReference type="EMBL" id="MBW2936955.1"/>
    </source>
</evidence>
<evidence type="ECO:0000313" key="3">
    <source>
        <dbReference type="Proteomes" id="UP001138686"/>
    </source>
</evidence>
<accession>A0A9X1FLU6</accession>
<reference evidence="2" key="1">
    <citation type="submission" date="2021-07" db="EMBL/GenBank/DDBJ databases">
        <title>Aureisphaera sp. CAU 1614 isolated from sea sediment.</title>
        <authorList>
            <person name="Kim W."/>
        </authorList>
    </citation>
    <scope>NUCLEOTIDE SEQUENCE</scope>
    <source>
        <strain evidence="2">CAU 1614</strain>
    </source>
</reference>
<keyword evidence="1" id="KW-0812">Transmembrane</keyword>
<gene>
    <name evidence="2" type="ORF">KXJ69_02490</name>
</gene>
<dbReference type="RefSeq" id="WP_219050935.1">
    <property type="nucleotide sequence ID" value="NZ_JAHWDP010000001.1"/>
</dbReference>
<protein>
    <submittedName>
        <fullName evidence="2">DUF456 domain-containing protein</fullName>
    </submittedName>
</protein>
<dbReference type="Proteomes" id="UP001138686">
    <property type="component" value="Unassembled WGS sequence"/>
</dbReference>
<keyword evidence="3" id="KW-1185">Reference proteome</keyword>
<dbReference type="EMBL" id="JAHWDP010000001">
    <property type="protein sequence ID" value="MBW2936955.1"/>
    <property type="molecule type" value="Genomic_DNA"/>
</dbReference>
<comment type="caution">
    <text evidence="2">The sequence shown here is derived from an EMBL/GenBank/DDBJ whole genome shotgun (WGS) entry which is preliminary data.</text>
</comment>
<name>A0A9X1FLU6_9FLAO</name>
<dbReference type="AlphaFoldDB" id="A0A9X1FLU6"/>
<sequence length="166" mass="17746">MDILCILIGLLFMLVGIAGSILPVIPGTPLSWLGLIVLYLAPSLEFDWTFIIITGIVGIGIYIMDYIIPAMGTKRFGGSEAGAWGTTIGLIIGILAPIPFGILIGPFVGALVGELAFNKTEGPQAFKAALGSFFGFLASTFLKFFATLVYLGLFIYKVIVNFDLLF</sequence>
<feature type="transmembrane region" description="Helical" evidence="1">
    <location>
        <begin position="133"/>
        <end position="156"/>
    </location>
</feature>
<feature type="transmembrane region" description="Helical" evidence="1">
    <location>
        <begin position="88"/>
        <end position="113"/>
    </location>
</feature>
<organism evidence="2 3">
    <name type="scientific">Halomarinibacterium sedimenti</name>
    <dbReference type="NCBI Taxonomy" id="2857106"/>
    <lineage>
        <taxon>Bacteria</taxon>
        <taxon>Pseudomonadati</taxon>
        <taxon>Bacteroidota</taxon>
        <taxon>Flavobacteriia</taxon>
        <taxon>Flavobacteriales</taxon>
        <taxon>Flavobacteriaceae</taxon>
        <taxon>Halomarinibacterium</taxon>
    </lineage>
</organism>
<dbReference type="InterPro" id="IPR007403">
    <property type="entry name" value="DUF456"/>
</dbReference>
<feature type="transmembrane region" description="Helical" evidence="1">
    <location>
        <begin position="47"/>
        <end position="68"/>
    </location>
</feature>
<dbReference type="Pfam" id="PF04306">
    <property type="entry name" value="DUF456"/>
    <property type="match status" value="1"/>
</dbReference>
<keyword evidence="1" id="KW-1133">Transmembrane helix</keyword>
<evidence type="ECO:0000256" key="1">
    <source>
        <dbReference type="SAM" id="Phobius"/>
    </source>
</evidence>
<dbReference type="PANTHER" id="PTHR39165:SF1">
    <property type="entry name" value="DUF456 DOMAIN-CONTAINING PROTEIN"/>
    <property type="match status" value="1"/>
</dbReference>